<proteinExistence type="predicted"/>
<evidence type="ECO:0000313" key="3">
    <source>
        <dbReference type="Proteomes" id="UP000287651"/>
    </source>
</evidence>
<reference evidence="2 3" key="1">
    <citation type="journal article" date="2014" name="Agronomy (Basel)">
        <title>A Draft Genome Sequence for Ensete ventricosum, the Drought-Tolerant Tree Against Hunger.</title>
        <authorList>
            <person name="Harrison J."/>
            <person name="Moore K.A."/>
            <person name="Paszkiewicz K."/>
            <person name="Jones T."/>
            <person name="Grant M."/>
            <person name="Ambacheew D."/>
            <person name="Muzemil S."/>
            <person name="Studholme D.J."/>
        </authorList>
    </citation>
    <scope>NUCLEOTIDE SEQUENCE [LARGE SCALE GENOMIC DNA]</scope>
</reference>
<dbReference type="Proteomes" id="UP000287651">
    <property type="component" value="Unassembled WGS sequence"/>
</dbReference>
<sequence length="216" mass="23939">MYGHGRKKTVTTIRAVTSTGALGPPPHARGIQRSEETSGPRVACVGQETTTATIKAHGFLQRRARTALTLIDRGVRRRKRSAVMSVDQSLYLSLRCFFLLGWAGEEMSDGKGHDDDSRGIMKCWDRHSWCGSVSSPASSPLSFITLFWRRVFVMRRRRWPSPSSLSPLALIKLLGAAQRMPVPFLRPFLDLHVLGEKAGHRASEVGRCGCQHLMAG</sequence>
<protein>
    <submittedName>
        <fullName evidence="2">Uncharacterized protein</fullName>
    </submittedName>
</protein>
<name>A0A426ZCE1_ENSVE</name>
<accession>A0A426ZCE1</accession>
<gene>
    <name evidence="2" type="ORF">B296_00038908</name>
</gene>
<organism evidence="2 3">
    <name type="scientific">Ensete ventricosum</name>
    <name type="common">Abyssinian banana</name>
    <name type="synonym">Musa ensete</name>
    <dbReference type="NCBI Taxonomy" id="4639"/>
    <lineage>
        <taxon>Eukaryota</taxon>
        <taxon>Viridiplantae</taxon>
        <taxon>Streptophyta</taxon>
        <taxon>Embryophyta</taxon>
        <taxon>Tracheophyta</taxon>
        <taxon>Spermatophyta</taxon>
        <taxon>Magnoliopsida</taxon>
        <taxon>Liliopsida</taxon>
        <taxon>Zingiberales</taxon>
        <taxon>Musaceae</taxon>
        <taxon>Ensete</taxon>
    </lineage>
</organism>
<feature type="region of interest" description="Disordered" evidence="1">
    <location>
        <begin position="18"/>
        <end position="41"/>
    </location>
</feature>
<dbReference type="AlphaFoldDB" id="A0A426ZCE1"/>
<dbReference type="EMBL" id="AMZH03007315">
    <property type="protein sequence ID" value="RRT61629.1"/>
    <property type="molecule type" value="Genomic_DNA"/>
</dbReference>
<evidence type="ECO:0000313" key="2">
    <source>
        <dbReference type="EMBL" id="RRT61629.1"/>
    </source>
</evidence>
<evidence type="ECO:0000256" key="1">
    <source>
        <dbReference type="SAM" id="MobiDB-lite"/>
    </source>
</evidence>
<comment type="caution">
    <text evidence="2">The sequence shown here is derived from an EMBL/GenBank/DDBJ whole genome shotgun (WGS) entry which is preliminary data.</text>
</comment>